<protein>
    <submittedName>
        <fullName evidence="2">Uncharacterized protein</fullName>
    </submittedName>
</protein>
<feature type="region of interest" description="Disordered" evidence="1">
    <location>
        <begin position="1"/>
        <end position="28"/>
    </location>
</feature>
<gene>
    <name evidence="2" type="ORF">U9M48_035477</name>
</gene>
<accession>A0AAQ3UB94</accession>
<reference evidence="2 3" key="1">
    <citation type="submission" date="2024-02" db="EMBL/GenBank/DDBJ databases">
        <title>High-quality chromosome-scale genome assembly of Pensacola bahiagrass (Paspalum notatum Flugge var. saurae).</title>
        <authorList>
            <person name="Vega J.M."/>
            <person name="Podio M."/>
            <person name="Orjuela J."/>
            <person name="Siena L.A."/>
            <person name="Pessino S.C."/>
            <person name="Combes M.C."/>
            <person name="Mariac C."/>
            <person name="Albertini E."/>
            <person name="Pupilli F."/>
            <person name="Ortiz J.P.A."/>
            <person name="Leblanc O."/>
        </authorList>
    </citation>
    <scope>NUCLEOTIDE SEQUENCE [LARGE SCALE GENOMIC DNA]</scope>
    <source>
        <strain evidence="2">R1</strain>
        <tissue evidence="2">Leaf</tissue>
    </source>
</reference>
<evidence type="ECO:0000313" key="3">
    <source>
        <dbReference type="Proteomes" id="UP001341281"/>
    </source>
</evidence>
<name>A0AAQ3UB94_PASNO</name>
<evidence type="ECO:0000256" key="1">
    <source>
        <dbReference type="SAM" id="MobiDB-lite"/>
    </source>
</evidence>
<keyword evidence="3" id="KW-1185">Reference proteome</keyword>
<dbReference type="EMBL" id="CP144752">
    <property type="protein sequence ID" value="WVZ89013.1"/>
    <property type="molecule type" value="Genomic_DNA"/>
</dbReference>
<feature type="non-terminal residue" evidence="2">
    <location>
        <position position="1"/>
    </location>
</feature>
<dbReference type="Proteomes" id="UP001341281">
    <property type="component" value="Chromosome 08"/>
</dbReference>
<proteinExistence type="predicted"/>
<dbReference type="AlphaFoldDB" id="A0AAQ3UB94"/>
<organism evidence="2 3">
    <name type="scientific">Paspalum notatum var. saurae</name>
    <dbReference type="NCBI Taxonomy" id="547442"/>
    <lineage>
        <taxon>Eukaryota</taxon>
        <taxon>Viridiplantae</taxon>
        <taxon>Streptophyta</taxon>
        <taxon>Embryophyta</taxon>
        <taxon>Tracheophyta</taxon>
        <taxon>Spermatophyta</taxon>
        <taxon>Magnoliopsida</taxon>
        <taxon>Liliopsida</taxon>
        <taxon>Poales</taxon>
        <taxon>Poaceae</taxon>
        <taxon>PACMAD clade</taxon>
        <taxon>Panicoideae</taxon>
        <taxon>Andropogonodae</taxon>
        <taxon>Paspaleae</taxon>
        <taxon>Paspalinae</taxon>
        <taxon>Paspalum</taxon>
    </lineage>
</organism>
<evidence type="ECO:0000313" key="2">
    <source>
        <dbReference type="EMBL" id="WVZ89013.1"/>
    </source>
</evidence>
<sequence length="326" mass="36700">ELEEQAEEQQAELEEQAEEQQVEGQMDVDVEEEARADAELAASHAADPMMEGVETGGSSSGGTIRSWREVGWLGVVHRTSVNSALGAFCRFYYPSMVTLPNGDQERYRLDGEGDYDKEKMAKRVFQKAATKVVRDSFCNACIQAIVNFHKRVKNINIKKTLEVKKMHLEAEELIQKEAKYKEQVIQRHGQDYDWRAAHQTLKPYTMPVVGYTMAVGGWVMVPWSTIVFQGRKGQSKELSQRLGSNVLEFRPPQLFPQVTSNYFVSTPSTQGPPLGDDQGSQPPPNWIVPSGQAPFPLPRWRCHPGVSASTMDVSYPRTALWRFFSG</sequence>